<keyword evidence="2" id="KW-0238">DNA-binding</keyword>
<comment type="caution">
    <text evidence="5">The sequence shown here is derived from an EMBL/GenBank/DDBJ whole genome shotgun (WGS) entry which is preliminary data.</text>
</comment>
<evidence type="ECO:0000313" key="6">
    <source>
        <dbReference type="Proteomes" id="UP000017837"/>
    </source>
</evidence>
<protein>
    <recommendedName>
        <fullName evidence="4">HTH gntR-type domain-containing protein</fullName>
    </recommendedName>
</protein>
<dbReference type="PANTHER" id="PTHR43537">
    <property type="entry name" value="TRANSCRIPTIONAL REGULATOR, GNTR FAMILY"/>
    <property type="match status" value="1"/>
</dbReference>
<dbReference type="SMART" id="SM00895">
    <property type="entry name" value="FCD"/>
    <property type="match status" value="1"/>
</dbReference>
<dbReference type="InterPro" id="IPR036390">
    <property type="entry name" value="WH_DNA-bd_sf"/>
</dbReference>
<evidence type="ECO:0000256" key="1">
    <source>
        <dbReference type="ARBA" id="ARBA00023015"/>
    </source>
</evidence>
<dbReference type="SMART" id="SM00345">
    <property type="entry name" value="HTH_GNTR"/>
    <property type="match status" value="1"/>
</dbReference>
<dbReference type="EMBL" id="AWGB01000033">
    <property type="protein sequence ID" value="ESQ88847.1"/>
    <property type="molecule type" value="Genomic_DNA"/>
</dbReference>
<dbReference type="Pfam" id="PF00392">
    <property type="entry name" value="GntR"/>
    <property type="match status" value="1"/>
</dbReference>
<evidence type="ECO:0000313" key="5">
    <source>
        <dbReference type="EMBL" id="ESQ88847.1"/>
    </source>
</evidence>
<dbReference type="eggNOG" id="COG1802">
    <property type="taxonomic scope" value="Bacteria"/>
</dbReference>
<dbReference type="InterPro" id="IPR036388">
    <property type="entry name" value="WH-like_DNA-bd_sf"/>
</dbReference>
<dbReference type="GO" id="GO:0003700">
    <property type="term" value="F:DNA-binding transcription factor activity"/>
    <property type="evidence" value="ECO:0007669"/>
    <property type="project" value="InterPro"/>
</dbReference>
<dbReference type="Pfam" id="PF07729">
    <property type="entry name" value="FCD"/>
    <property type="match status" value="1"/>
</dbReference>
<evidence type="ECO:0000259" key="4">
    <source>
        <dbReference type="PROSITE" id="PS50949"/>
    </source>
</evidence>
<dbReference type="Gene3D" id="1.10.10.10">
    <property type="entry name" value="Winged helix-like DNA-binding domain superfamily/Winged helix DNA-binding domain"/>
    <property type="match status" value="1"/>
</dbReference>
<proteinExistence type="predicted"/>
<dbReference type="CDD" id="cd07377">
    <property type="entry name" value="WHTH_GntR"/>
    <property type="match status" value="1"/>
</dbReference>
<keyword evidence="3" id="KW-0804">Transcription</keyword>
<dbReference type="InterPro" id="IPR008920">
    <property type="entry name" value="TF_FadR/GntR_C"/>
</dbReference>
<dbReference type="GO" id="GO:0003677">
    <property type="term" value="F:DNA binding"/>
    <property type="evidence" value="ECO:0007669"/>
    <property type="project" value="UniProtKB-KW"/>
</dbReference>
<accession>V4P4G3</accession>
<dbReference type="PROSITE" id="PS50949">
    <property type="entry name" value="HTH_GNTR"/>
    <property type="match status" value="1"/>
</dbReference>
<dbReference type="STRING" id="1121022.GCA_000376105_03360"/>
<dbReference type="InterPro" id="IPR000524">
    <property type="entry name" value="Tscrpt_reg_HTH_GntR"/>
</dbReference>
<evidence type="ECO:0000256" key="3">
    <source>
        <dbReference type="ARBA" id="ARBA00023163"/>
    </source>
</evidence>
<dbReference type="Proteomes" id="UP000017837">
    <property type="component" value="Unassembled WGS sequence"/>
</dbReference>
<gene>
    <name evidence="5" type="ORF">ABENE_15165</name>
</gene>
<dbReference type="PATRIC" id="fig|1121022.4.peg.3087"/>
<keyword evidence="1" id="KW-0805">Transcription regulation</keyword>
<dbReference type="Gene3D" id="1.20.120.530">
    <property type="entry name" value="GntR ligand-binding domain-like"/>
    <property type="match status" value="1"/>
</dbReference>
<feature type="domain" description="HTH gntR-type" evidence="4">
    <location>
        <begin position="6"/>
        <end position="73"/>
    </location>
</feature>
<dbReference type="SUPFAM" id="SSF48008">
    <property type="entry name" value="GntR ligand-binding domain-like"/>
    <property type="match status" value="1"/>
</dbReference>
<keyword evidence="6" id="KW-1185">Reference proteome</keyword>
<evidence type="ECO:0000256" key="2">
    <source>
        <dbReference type="ARBA" id="ARBA00023125"/>
    </source>
</evidence>
<dbReference type="PANTHER" id="PTHR43537:SF24">
    <property type="entry name" value="GLUCONATE OPERON TRANSCRIPTIONAL REPRESSOR"/>
    <property type="match status" value="1"/>
</dbReference>
<sequence length="221" mass="24514">MTLVVQTLSEQIFSLVRDRIISGKIPTDSAIRQDALAAELGVSKIPLREALARLEQDGLLLSQANRGFFVRPLNADEVEEVYALRLKLEPDAVGEASKVATDADKRTARLALDALDVAANTDKTQVGKLNRAFHMSLVRPLHRQVTIQIIERLNIISERYVGKHLEPAGRDDRAHSEHLALLELWAAGKSEEVSALMRNHIAMTLEDLRKQFDSDHAAISA</sequence>
<dbReference type="InterPro" id="IPR011711">
    <property type="entry name" value="GntR_C"/>
</dbReference>
<name>V4P4G3_9CAUL</name>
<reference evidence="5 6" key="1">
    <citation type="journal article" date="2014" name="Nature">
        <title>Sequential evolution of bacterial morphology by co-option of a developmental regulator.</title>
        <authorList>
            <person name="Jiang C."/>
            <person name="Brown P.J."/>
            <person name="Ducret A."/>
            <person name="Brun Y.V."/>
        </authorList>
    </citation>
    <scope>NUCLEOTIDE SEQUENCE [LARGE SCALE GENOMIC DNA]</scope>
    <source>
        <strain evidence="5 6">DSM 16100</strain>
    </source>
</reference>
<dbReference type="RefSeq" id="WP_018083034.1">
    <property type="nucleotide sequence ID" value="NZ_AQWM01000022.1"/>
</dbReference>
<organism evidence="5 6">
    <name type="scientific">Asticcacaulis benevestitus DSM 16100 = ATCC BAA-896</name>
    <dbReference type="NCBI Taxonomy" id="1121022"/>
    <lineage>
        <taxon>Bacteria</taxon>
        <taxon>Pseudomonadati</taxon>
        <taxon>Pseudomonadota</taxon>
        <taxon>Alphaproteobacteria</taxon>
        <taxon>Caulobacterales</taxon>
        <taxon>Caulobacteraceae</taxon>
        <taxon>Asticcacaulis</taxon>
    </lineage>
</organism>
<dbReference type="OrthoDB" id="9812290at2"/>
<dbReference type="SUPFAM" id="SSF46785">
    <property type="entry name" value="Winged helix' DNA-binding domain"/>
    <property type="match status" value="1"/>
</dbReference>
<dbReference type="AlphaFoldDB" id="V4P4G3"/>